<dbReference type="GO" id="GO:0046872">
    <property type="term" value="F:metal ion binding"/>
    <property type="evidence" value="ECO:0007669"/>
    <property type="project" value="UniProtKB-KW"/>
</dbReference>
<keyword evidence="7" id="KW-1185">Reference proteome</keyword>
<reference evidence="6 7" key="1">
    <citation type="submission" date="2020-03" db="EMBL/GenBank/DDBJ databases">
        <authorList>
            <consortium name="Genoscope - CEA"/>
            <person name="William W."/>
        </authorList>
    </citation>
    <scope>NUCLEOTIDE SEQUENCE [LARGE SCALE GENOMIC DNA]</scope>
    <source>
        <strain evidence="7">DSM 16959</strain>
    </source>
</reference>
<dbReference type="SUPFAM" id="SSF52833">
    <property type="entry name" value="Thioredoxin-like"/>
    <property type="match status" value="1"/>
</dbReference>
<sequence length="261" mass="28591">MATGWAHAVSEPTRDSTPDPSIMRIDEPRYLGRQLPGDIRLEDAGGKTFQLGDTRGKPLILLLSYYGCDGTCPTMGVELAKVLGRVKRFRLGQDYRVLTVSFDRRDTAHSASEFVGHSPTLSEISGSGWRHAVLKGEDAAEFAGQVGFRFFWSDAAAAFLHPNVLVFITPEGRVARYIYGTRMDPQTVELALIDADWERIASSTAVFDQLTGACFSYNYAEGRYQLNYSLLAGVGSLISGVLMLGLGAWVYRRRVGGASHG</sequence>
<dbReference type="AlphaFoldDB" id="A0A6S6Y5F4"/>
<feature type="disulfide bond" description="Redox-active" evidence="3">
    <location>
        <begin position="68"/>
        <end position="72"/>
    </location>
</feature>
<feature type="region of interest" description="Disordered" evidence="4">
    <location>
        <begin position="1"/>
        <end position="23"/>
    </location>
</feature>
<feature type="binding site" evidence="2">
    <location>
        <position position="72"/>
    </location>
    <ligand>
        <name>Cu cation</name>
        <dbReference type="ChEBI" id="CHEBI:23378"/>
    </ligand>
</feature>
<keyword evidence="5" id="KW-1133">Transmembrane helix</keyword>
<organism evidence="6 7">
    <name type="scientific">Denitratisoma oestradiolicum</name>
    <dbReference type="NCBI Taxonomy" id="311182"/>
    <lineage>
        <taxon>Bacteria</taxon>
        <taxon>Pseudomonadati</taxon>
        <taxon>Pseudomonadota</taxon>
        <taxon>Betaproteobacteria</taxon>
        <taxon>Nitrosomonadales</taxon>
        <taxon>Sterolibacteriaceae</taxon>
        <taxon>Denitratisoma</taxon>
    </lineage>
</organism>
<dbReference type="InterPro" id="IPR036249">
    <property type="entry name" value="Thioredoxin-like_sf"/>
</dbReference>
<keyword evidence="2" id="KW-0479">Metal-binding</keyword>
<feature type="transmembrane region" description="Helical" evidence="5">
    <location>
        <begin position="228"/>
        <end position="251"/>
    </location>
</feature>
<comment type="similarity">
    <text evidence="1">Belongs to the SCO1/2 family.</text>
</comment>
<keyword evidence="5" id="KW-0472">Membrane</keyword>
<name>A0A6S6Y5F4_9PROT</name>
<evidence type="ECO:0000313" key="6">
    <source>
        <dbReference type="EMBL" id="CAB1370650.1"/>
    </source>
</evidence>
<keyword evidence="5" id="KW-0812">Transmembrane</keyword>
<dbReference type="CDD" id="cd02968">
    <property type="entry name" value="SCO"/>
    <property type="match status" value="1"/>
</dbReference>
<dbReference type="KEGG" id="doe:DENOEST_3496"/>
<protein>
    <recommendedName>
        <fullName evidence="8">SCO family protein</fullName>
    </recommendedName>
</protein>
<evidence type="ECO:0000256" key="4">
    <source>
        <dbReference type="SAM" id="MobiDB-lite"/>
    </source>
</evidence>
<evidence type="ECO:0000313" key="7">
    <source>
        <dbReference type="Proteomes" id="UP000515733"/>
    </source>
</evidence>
<dbReference type="Gene3D" id="3.40.30.10">
    <property type="entry name" value="Glutaredoxin"/>
    <property type="match status" value="1"/>
</dbReference>
<evidence type="ECO:0000256" key="1">
    <source>
        <dbReference type="ARBA" id="ARBA00010996"/>
    </source>
</evidence>
<dbReference type="EMBL" id="LR778301">
    <property type="protein sequence ID" value="CAB1370650.1"/>
    <property type="molecule type" value="Genomic_DNA"/>
</dbReference>
<feature type="binding site" evidence="2">
    <location>
        <position position="68"/>
    </location>
    <ligand>
        <name>Cu cation</name>
        <dbReference type="ChEBI" id="CHEBI:23378"/>
    </ligand>
</feature>
<accession>A0A6S6Y5F4</accession>
<dbReference type="Proteomes" id="UP000515733">
    <property type="component" value="Chromosome"/>
</dbReference>
<evidence type="ECO:0000256" key="2">
    <source>
        <dbReference type="PIRSR" id="PIRSR603782-1"/>
    </source>
</evidence>
<dbReference type="InterPro" id="IPR003782">
    <property type="entry name" value="SCO1/SenC"/>
</dbReference>
<keyword evidence="3" id="KW-1015">Disulfide bond</keyword>
<evidence type="ECO:0000256" key="5">
    <source>
        <dbReference type="SAM" id="Phobius"/>
    </source>
</evidence>
<evidence type="ECO:0000256" key="3">
    <source>
        <dbReference type="PIRSR" id="PIRSR603782-2"/>
    </source>
</evidence>
<proteinExistence type="inferred from homology"/>
<evidence type="ECO:0008006" key="8">
    <source>
        <dbReference type="Google" id="ProtNLM"/>
    </source>
</evidence>
<gene>
    <name evidence="6" type="ORF">DENOEST_3496</name>
</gene>
<keyword evidence="2" id="KW-0186">Copper</keyword>